<gene>
    <name evidence="1" type="ORF">ACI1P1_25180</name>
</gene>
<proteinExistence type="predicted"/>
<keyword evidence="1" id="KW-0413">Isomerase</keyword>
<sequence length="401" mass="45358">MALMGSLLERLAARLEPMEVLDTHTHLVGDRLGAADFWELAHYFWLFRELQAAGYPAHAEELPVEARAEAFIEAHRASRHTMMNKALTVMLRDLYGIALTDDAASVLEADAVVRECSLKPGWAQQVADRTGVRRYVVNHPEHARFEGMREDALLLPRIDGRLSCWVNELLRSANRSATYERIAGELESLLSGYRKMGCPGIMTTLPGFEAATGKEYPLEGANRDELVAVMLHAICGTAYRHELLVQLFAGVERSWCSQPLPVNDPRRILKLAGLFDRYDSPFELVVASELNNLDVVQAAWTYPHVHTGGMWWFNFRTSTYKQVMQYRLEALPTLKSSLVASDSRCIEWTYGKIWLVKRALTEFLAERVAAGWLEEAEAAAVAHDWLYASAARRYGVEEKRF</sequence>
<dbReference type="EMBL" id="JBJURJ010000020">
    <property type="protein sequence ID" value="MFM9331596.1"/>
    <property type="molecule type" value="Genomic_DNA"/>
</dbReference>
<protein>
    <submittedName>
        <fullName evidence="1">Glucuronate isomerase</fullName>
    </submittedName>
</protein>
<accession>A0ACC7P3G4</accession>
<keyword evidence="2" id="KW-1185">Reference proteome</keyword>
<reference evidence="1" key="1">
    <citation type="submission" date="2024-12" db="EMBL/GenBank/DDBJ databases">
        <authorList>
            <person name="Wu N."/>
        </authorList>
    </citation>
    <scope>NUCLEOTIDE SEQUENCE</scope>
    <source>
        <strain evidence="1">P15</strain>
    </source>
</reference>
<evidence type="ECO:0000313" key="2">
    <source>
        <dbReference type="Proteomes" id="UP001631969"/>
    </source>
</evidence>
<dbReference type="Proteomes" id="UP001631969">
    <property type="component" value="Unassembled WGS sequence"/>
</dbReference>
<evidence type="ECO:0000313" key="1">
    <source>
        <dbReference type="EMBL" id="MFM9331596.1"/>
    </source>
</evidence>
<organism evidence="1 2">
    <name type="scientific">Paenibacillus mesotrionivorans</name>
    <dbReference type="NCBI Taxonomy" id="3160968"/>
    <lineage>
        <taxon>Bacteria</taxon>
        <taxon>Bacillati</taxon>
        <taxon>Bacillota</taxon>
        <taxon>Bacilli</taxon>
        <taxon>Bacillales</taxon>
        <taxon>Paenibacillaceae</taxon>
        <taxon>Paenibacillus</taxon>
    </lineage>
</organism>
<name>A0ACC7P3G4_9BACL</name>
<comment type="caution">
    <text evidence="1">The sequence shown here is derived from an EMBL/GenBank/DDBJ whole genome shotgun (WGS) entry which is preliminary data.</text>
</comment>